<dbReference type="Gene3D" id="3.40.630.30">
    <property type="match status" value="1"/>
</dbReference>
<keyword evidence="2" id="KW-0012">Acyltransferase</keyword>
<protein>
    <submittedName>
        <fullName evidence="5">Acetyltransferase (GNAT) family</fullName>
    </submittedName>
</protein>
<feature type="domain" description="N-acetyltransferase" evidence="4">
    <location>
        <begin position="1"/>
        <end position="146"/>
    </location>
</feature>
<evidence type="ECO:0000256" key="2">
    <source>
        <dbReference type="ARBA" id="ARBA00023315"/>
    </source>
</evidence>
<dbReference type="Proteomes" id="UP000237839">
    <property type="component" value="Unassembled WGS sequence"/>
</dbReference>
<dbReference type="InterPro" id="IPR016181">
    <property type="entry name" value="Acyl_CoA_acyltransferase"/>
</dbReference>
<dbReference type="EMBL" id="PUGF01000013">
    <property type="protein sequence ID" value="PRC92436.1"/>
    <property type="molecule type" value="Genomic_DNA"/>
</dbReference>
<gene>
    <name evidence="5" type="ORF">S2091_2811</name>
</gene>
<organism evidence="5 6">
    <name type="scientific">Solimicrobium silvestre</name>
    <dbReference type="NCBI Taxonomy" id="2099400"/>
    <lineage>
        <taxon>Bacteria</taxon>
        <taxon>Pseudomonadati</taxon>
        <taxon>Pseudomonadota</taxon>
        <taxon>Betaproteobacteria</taxon>
        <taxon>Burkholderiales</taxon>
        <taxon>Oxalobacteraceae</taxon>
        <taxon>Solimicrobium</taxon>
    </lineage>
</organism>
<dbReference type="SUPFAM" id="SSF55729">
    <property type="entry name" value="Acyl-CoA N-acyltransferases (Nat)"/>
    <property type="match status" value="1"/>
</dbReference>
<keyword evidence="6" id="KW-1185">Reference proteome</keyword>
<feature type="region of interest" description="Disordered" evidence="3">
    <location>
        <begin position="169"/>
        <end position="191"/>
    </location>
</feature>
<evidence type="ECO:0000256" key="1">
    <source>
        <dbReference type="ARBA" id="ARBA00022679"/>
    </source>
</evidence>
<evidence type="ECO:0000313" key="5">
    <source>
        <dbReference type="EMBL" id="PRC92436.1"/>
    </source>
</evidence>
<dbReference type="InterPro" id="IPR000182">
    <property type="entry name" value="GNAT_dom"/>
</dbReference>
<evidence type="ECO:0000256" key="3">
    <source>
        <dbReference type="SAM" id="MobiDB-lite"/>
    </source>
</evidence>
<dbReference type="AlphaFoldDB" id="A0A2S9GXQ0"/>
<dbReference type="RefSeq" id="WP_207769710.1">
    <property type="nucleotide sequence ID" value="NZ_PUGF01000013.1"/>
</dbReference>
<comment type="caution">
    <text evidence="5">The sequence shown here is derived from an EMBL/GenBank/DDBJ whole genome shotgun (WGS) entry which is preliminary data.</text>
</comment>
<dbReference type="PANTHER" id="PTHR43877">
    <property type="entry name" value="AMINOALKYLPHOSPHONATE N-ACETYLTRANSFERASE-RELATED-RELATED"/>
    <property type="match status" value="1"/>
</dbReference>
<evidence type="ECO:0000259" key="4">
    <source>
        <dbReference type="PROSITE" id="PS51186"/>
    </source>
</evidence>
<dbReference type="PROSITE" id="PS51186">
    <property type="entry name" value="GNAT"/>
    <property type="match status" value="1"/>
</dbReference>
<keyword evidence="1 5" id="KW-0808">Transferase</keyword>
<accession>A0A2S9GXQ0</accession>
<feature type="compositionally biased region" description="Polar residues" evidence="3">
    <location>
        <begin position="174"/>
        <end position="191"/>
    </location>
</feature>
<dbReference type="Pfam" id="PF00583">
    <property type="entry name" value="Acetyltransf_1"/>
    <property type="match status" value="1"/>
</dbReference>
<evidence type="ECO:0000313" key="6">
    <source>
        <dbReference type="Proteomes" id="UP000237839"/>
    </source>
</evidence>
<proteinExistence type="predicted"/>
<dbReference type="InterPro" id="IPR050832">
    <property type="entry name" value="Bact_Acetyltransf"/>
</dbReference>
<sequence length="191" mass="21636">MIRAAISADITALLAIENSSFQGDRLTQRSFRHLLMHGNSITLVDEHNGQLRGYVTLLFRRNNSRSRLYSIATHPHFLGQGVAAMLLIAAEQAALSSNCVTMRLEIRKDNQASLQLFQHRGYRIFDEYSGYYQDGMSAFRLEKSLTHLLRPEPVRAPYYRQTLGFSLSDDGDESIQTQSRSKSHTRATTLA</sequence>
<reference evidence="5 6" key="1">
    <citation type="submission" date="2018-02" db="EMBL/GenBank/DDBJ databases">
        <title>Solimicrobium silvestre gen. nov., sp. nov., isolated from alpine forest soil.</title>
        <authorList>
            <person name="Margesin R."/>
            <person name="Albuquerque L."/>
            <person name="Zhang D.-C."/>
            <person name="Froufe H.J.C."/>
            <person name="Severino R."/>
            <person name="Roxo I."/>
            <person name="Egas C."/>
            <person name="Da Costa M.S."/>
        </authorList>
    </citation>
    <scope>NUCLEOTIDE SEQUENCE [LARGE SCALE GENOMIC DNA]</scope>
    <source>
        <strain evidence="5 6">S20-91</strain>
    </source>
</reference>
<dbReference type="GO" id="GO:0016747">
    <property type="term" value="F:acyltransferase activity, transferring groups other than amino-acyl groups"/>
    <property type="evidence" value="ECO:0007669"/>
    <property type="project" value="InterPro"/>
</dbReference>
<dbReference type="CDD" id="cd04301">
    <property type="entry name" value="NAT_SF"/>
    <property type="match status" value="1"/>
</dbReference>
<name>A0A2S9GXQ0_9BURK</name>